<keyword evidence="2" id="KW-1185">Reference proteome</keyword>
<gene>
    <name evidence="1" type="ORF">STAS_22310</name>
</gene>
<evidence type="ECO:0000313" key="1">
    <source>
        <dbReference type="EMBL" id="GER45370.1"/>
    </source>
</evidence>
<proteinExistence type="predicted"/>
<comment type="caution">
    <text evidence="1">The sequence shown here is derived from an EMBL/GenBank/DDBJ whole genome shotgun (WGS) entry which is preliminary data.</text>
</comment>
<protein>
    <submittedName>
        <fullName evidence="1">Imidazole glycerol phosphate synthase subunit HisF</fullName>
    </submittedName>
</protein>
<name>A0A5A7QJY5_STRAF</name>
<evidence type="ECO:0000313" key="2">
    <source>
        <dbReference type="Proteomes" id="UP000325081"/>
    </source>
</evidence>
<accession>A0A5A7QJY5</accession>
<dbReference type="AlphaFoldDB" id="A0A5A7QJY5"/>
<reference evidence="2" key="1">
    <citation type="journal article" date="2019" name="Curr. Biol.">
        <title>Genome Sequence of Striga asiatica Provides Insight into the Evolution of Plant Parasitism.</title>
        <authorList>
            <person name="Yoshida S."/>
            <person name="Kim S."/>
            <person name="Wafula E.K."/>
            <person name="Tanskanen J."/>
            <person name="Kim Y.M."/>
            <person name="Honaas L."/>
            <person name="Yang Z."/>
            <person name="Spallek T."/>
            <person name="Conn C.E."/>
            <person name="Ichihashi Y."/>
            <person name="Cheong K."/>
            <person name="Cui S."/>
            <person name="Der J.P."/>
            <person name="Gundlach H."/>
            <person name="Jiao Y."/>
            <person name="Hori C."/>
            <person name="Ishida J.K."/>
            <person name="Kasahara H."/>
            <person name="Kiba T."/>
            <person name="Kim M.S."/>
            <person name="Koo N."/>
            <person name="Laohavisit A."/>
            <person name="Lee Y.H."/>
            <person name="Lumba S."/>
            <person name="McCourt P."/>
            <person name="Mortimer J.C."/>
            <person name="Mutuku J.M."/>
            <person name="Nomura T."/>
            <person name="Sasaki-Sekimoto Y."/>
            <person name="Seto Y."/>
            <person name="Wang Y."/>
            <person name="Wakatake T."/>
            <person name="Sakakibara H."/>
            <person name="Demura T."/>
            <person name="Yamaguchi S."/>
            <person name="Yoneyama K."/>
            <person name="Manabe R.I."/>
            <person name="Nelson D.C."/>
            <person name="Schulman A.H."/>
            <person name="Timko M.P."/>
            <person name="dePamphilis C.W."/>
            <person name="Choi D."/>
            <person name="Shirasu K."/>
        </authorList>
    </citation>
    <scope>NUCLEOTIDE SEQUENCE [LARGE SCALE GENOMIC DNA]</scope>
    <source>
        <strain evidence="2">cv. UVA1</strain>
    </source>
</reference>
<dbReference type="EMBL" id="BKCP01007181">
    <property type="protein sequence ID" value="GER45370.1"/>
    <property type="molecule type" value="Genomic_DNA"/>
</dbReference>
<sequence>MRRKELMHWRLQKFESEIFSRVLLWTYDEHLEFGMTFVVFIHIHRFMLVVVKRLTGCLDLISVRRLNSLEFLEIGVVGLMLRILPRGGAVLNEVGLPELMFINAPHWLALH</sequence>
<dbReference type="Proteomes" id="UP000325081">
    <property type="component" value="Unassembled WGS sequence"/>
</dbReference>
<organism evidence="1 2">
    <name type="scientific">Striga asiatica</name>
    <name type="common">Asiatic witchweed</name>
    <name type="synonym">Buchnera asiatica</name>
    <dbReference type="NCBI Taxonomy" id="4170"/>
    <lineage>
        <taxon>Eukaryota</taxon>
        <taxon>Viridiplantae</taxon>
        <taxon>Streptophyta</taxon>
        <taxon>Embryophyta</taxon>
        <taxon>Tracheophyta</taxon>
        <taxon>Spermatophyta</taxon>
        <taxon>Magnoliopsida</taxon>
        <taxon>eudicotyledons</taxon>
        <taxon>Gunneridae</taxon>
        <taxon>Pentapetalae</taxon>
        <taxon>asterids</taxon>
        <taxon>lamiids</taxon>
        <taxon>Lamiales</taxon>
        <taxon>Orobanchaceae</taxon>
        <taxon>Buchnereae</taxon>
        <taxon>Striga</taxon>
    </lineage>
</organism>